<dbReference type="STRING" id="229920.ADM99_13830"/>
<feature type="region of interest" description="Disordered" evidence="1">
    <location>
        <begin position="901"/>
        <end position="948"/>
    </location>
</feature>
<proteinExistence type="predicted"/>
<comment type="caution">
    <text evidence="2">The sequence shown here is derived from an EMBL/GenBank/DDBJ whole genome shotgun (WGS) entry which is preliminary data.</text>
</comment>
<evidence type="ECO:0008006" key="4">
    <source>
        <dbReference type="Google" id="ProtNLM"/>
    </source>
</evidence>
<dbReference type="InterPro" id="IPR036278">
    <property type="entry name" value="Sialidase_sf"/>
</dbReference>
<dbReference type="AlphaFoldDB" id="A0A0P6WW60"/>
<dbReference type="EMBL" id="LGCK01000014">
    <property type="protein sequence ID" value="KPL70252.1"/>
    <property type="molecule type" value="Genomic_DNA"/>
</dbReference>
<feature type="compositionally biased region" description="Polar residues" evidence="1">
    <location>
        <begin position="917"/>
        <end position="947"/>
    </location>
</feature>
<dbReference type="GO" id="GO:0010411">
    <property type="term" value="P:xyloglucan metabolic process"/>
    <property type="evidence" value="ECO:0007669"/>
    <property type="project" value="TreeGrafter"/>
</dbReference>
<dbReference type="PANTHER" id="PTHR43739:SF5">
    <property type="entry name" value="EXO-ALPHA-SIALIDASE"/>
    <property type="match status" value="1"/>
</dbReference>
<dbReference type="OrthoDB" id="9801859at2"/>
<dbReference type="InterPro" id="IPR052025">
    <property type="entry name" value="Xyloglucanase_GH74"/>
</dbReference>
<name>A0A0P6WW60_9CHLR</name>
<dbReference type="PANTHER" id="PTHR43739">
    <property type="entry name" value="XYLOGLUCANASE (EUROFUNG)"/>
    <property type="match status" value="1"/>
</dbReference>
<dbReference type="SUPFAM" id="SSF110296">
    <property type="entry name" value="Oligoxyloglucan reducing end-specific cellobiohydrolase"/>
    <property type="match status" value="2"/>
</dbReference>
<sequence>MKISAIFSLLILLASMGEYPYAMQTGLLADEIVYSQNFNSDSADEWRLQEGWAIVPSENGKALYGSGHVWADLIGKTWDDYYLQFRMNSQSSAVMHANIRLLGTVRYFIGLSRNQSYLSRQDDQNTIHDGLATGRGIGSGWHLIRITVVGGRIEVLCDNRRLFVYTDPNPLTSGGVAFENLTEAATLVDDVIVGIPTQAITTAASAGKTVVAPPNTLKWINTGGPLGGLGYDIRMSPENPDVMYVTDAKAGVFKSIDGGHTWKAINKGISIRAGETGDQIPIFCLTISPTNPDLIWAGTTGQRGAFKSTDAGETWHKMDNGIRFPTLTLRGFAIDPGDNNIVYTAGELSSWEWSGSEQFGGKFDKVKGVVYKTTNGGQLWKEIWRGNNLGRYILIDPRNSNVLYLSTGIFDREAADSDFKTGKQGGEGILKSTDGGQTWHAINNGLKNLYVGSLVMHPTNPDILLAGVGNNTFTEGSGVYITKNGGESWTQTLQLYAVTSVEISAANPNRAYAGNFTEFYRSDDGGMNWIQVNKASEGWGPPGLLGGQPIDFQADPRDPDRLFANAYGGGNFITEDAGRTWKDTSNGYTGSMIRDIAVDPTSPGHVYAVGRSGFFESRNGGSNWDTPNRSFRNNDYHVIALNPSNPSQLVAELNCGRALLYSPDGGRTFTQTYSSPEDNFAWRTLAFAPSDPSVVYAGGIGYQSCGISEPQFEAKGFLRSTDGGLSWADANDAITKNAVVMQIAIHPNKPLTAYAATFNHGLLQTTDGGKTWTNPGKEFSSSTRLTAVEISPADPSVIFAAKYHAGLWVSTDAGINWKRSSNGLISEAFLTDIVFDPIQPQVMYVSDLFSGVYRSVDGGKNWKVINTGLLNRAVNKMSLSSDGLHLYAATEGMGVFRLDLNNQPPASIPERTDDVSIESSGTQNSDTPIQSDSSAVLEQSTENNAPSTHKKVDVNDLFAGCSTIPAVMIFTIPLVKNKRKHHP</sequence>
<evidence type="ECO:0000313" key="2">
    <source>
        <dbReference type="EMBL" id="KPL70252.1"/>
    </source>
</evidence>
<evidence type="ECO:0000313" key="3">
    <source>
        <dbReference type="Proteomes" id="UP000050430"/>
    </source>
</evidence>
<dbReference type="SUPFAM" id="SSF50939">
    <property type="entry name" value="Sialidases"/>
    <property type="match status" value="1"/>
</dbReference>
<dbReference type="Gene3D" id="2.130.10.10">
    <property type="entry name" value="YVTN repeat-like/Quinoprotein amine dehydrogenase"/>
    <property type="match status" value="4"/>
</dbReference>
<keyword evidence="3" id="KW-1185">Reference proteome</keyword>
<dbReference type="RefSeq" id="WP_062422114.1">
    <property type="nucleotide sequence ID" value="NZ_BBYA01000010.1"/>
</dbReference>
<gene>
    <name evidence="2" type="ORF">ADM99_13830</name>
</gene>
<reference evidence="2 3" key="1">
    <citation type="submission" date="2015-07" db="EMBL/GenBank/DDBJ databases">
        <title>Genome sequence of Leptolinea tardivitalis DSM 16556.</title>
        <authorList>
            <person name="Hemp J."/>
            <person name="Ward L.M."/>
            <person name="Pace L.A."/>
            <person name="Fischer W.W."/>
        </authorList>
    </citation>
    <scope>NUCLEOTIDE SEQUENCE [LARGE SCALE GENOMIC DNA]</scope>
    <source>
        <strain evidence="2 3">YMTK-2</strain>
    </source>
</reference>
<organism evidence="2 3">
    <name type="scientific">Leptolinea tardivitalis</name>
    <dbReference type="NCBI Taxonomy" id="229920"/>
    <lineage>
        <taxon>Bacteria</taxon>
        <taxon>Bacillati</taxon>
        <taxon>Chloroflexota</taxon>
        <taxon>Anaerolineae</taxon>
        <taxon>Anaerolineales</taxon>
        <taxon>Anaerolineaceae</taxon>
        <taxon>Leptolinea</taxon>
    </lineage>
</organism>
<evidence type="ECO:0000256" key="1">
    <source>
        <dbReference type="SAM" id="MobiDB-lite"/>
    </source>
</evidence>
<dbReference type="Proteomes" id="UP000050430">
    <property type="component" value="Unassembled WGS sequence"/>
</dbReference>
<protein>
    <recommendedName>
        <fullName evidence="4">Sortilin N-terminal domain-containing protein</fullName>
    </recommendedName>
</protein>
<dbReference type="Gene3D" id="2.60.120.560">
    <property type="entry name" value="Exo-inulinase, domain 1"/>
    <property type="match status" value="1"/>
</dbReference>
<dbReference type="InterPro" id="IPR015943">
    <property type="entry name" value="WD40/YVTN_repeat-like_dom_sf"/>
</dbReference>
<dbReference type="PATRIC" id="fig|229920.5.peg.106"/>
<dbReference type="CDD" id="cd15482">
    <property type="entry name" value="Sialidase_non-viral"/>
    <property type="match status" value="2"/>
</dbReference>
<accession>A0A0P6WW60</accession>